<proteinExistence type="predicted"/>
<protein>
    <submittedName>
        <fullName evidence="1">Uncharacterized protein</fullName>
    </submittedName>
</protein>
<comment type="caution">
    <text evidence="1">The sequence shown here is derived from an EMBL/GenBank/DDBJ whole genome shotgun (WGS) entry which is preliminary data.</text>
</comment>
<keyword evidence="2" id="KW-1185">Reference proteome</keyword>
<sequence length="93" mass="10542">MTKVGDLVGTDHLRTYLRNNDSSLLMSRYLLGWRRAIINSSVLIVLFRRLAPTQLSQSGIITCQFPRNTSGRIRKTNDFREPVARGCMLLACS</sequence>
<accession>A0AAW2FB62</accession>
<gene>
    <name evidence="1" type="ORF">PUN28_011981</name>
</gene>
<dbReference type="AlphaFoldDB" id="A0AAW2FB62"/>
<organism evidence="1 2">
    <name type="scientific">Cardiocondyla obscurior</name>
    <dbReference type="NCBI Taxonomy" id="286306"/>
    <lineage>
        <taxon>Eukaryota</taxon>
        <taxon>Metazoa</taxon>
        <taxon>Ecdysozoa</taxon>
        <taxon>Arthropoda</taxon>
        <taxon>Hexapoda</taxon>
        <taxon>Insecta</taxon>
        <taxon>Pterygota</taxon>
        <taxon>Neoptera</taxon>
        <taxon>Endopterygota</taxon>
        <taxon>Hymenoptera</taxon>
        <taxon>Apocrita</taxon>
        <taxon>Aculeata</taxon>
        <taxon>Formicoidea</taxon>
        <taxon>Formicidae</taxon>
        <taxon>Myrmicinae</taxon>
        <taxon>Cardiocondyla</taxon>
    </lineage>
</organism>
<dbReference type="Proteomes" id="UP001430953">
    <property type="component" value="Unassembled WGS sequence"/>
</dbReference>
<evidence type="ECO:0000313" key="2">
    <source>
        <dbReference type="Proteomes" id="UP001430953"/>
    </source>
</evidence>
<evidence type="ECO:0000313" key="1">
    <source>
        <dbReference type="EMBL" id="KAL0112315.1"/>
    </source>
</evidence>
<reference evidence="1 2" key="1">
    <citation type="submission" date="2023-03" db="EMBL/GenBank/DDBJ databases">
        <title>High recombination rates correlate with genetic variation in Cardiocondyla obscurior ants.</title>
        <authorList>
            <person name="Errbii M."/>
        </authorList>
    </citation>
    <scope>NUCLEOTIDE SEQUENCE [LARGE SCALE GENOMIC DNA]</scope>
    <source>
        <strain evidence="1">Alpha-2009</strain>
        <tissue evidence="1">Whole body</tissue>
    </source>
</reference>
<dbReference type="EMBL" id="JADYXP020000012">
    <property type="protein sequence ID" value="KAL0112315.1"/>
    <property type="molecule type" value="Genomic_DNA"/>
</dbReference>
<name>A0AAW2FB62_9HYME</name>